<comment type="caution">
    <text evidence="1">The sequence shown here is derived from an EMBL/GenBank/DDBJ whole genome shotgun (WGS) entry which is preliminary data.</text>
</comment>
<organism evidence="1 2">
    <name type="scientific">Cyclobacterium plantarum</name>
    <dbReference type="NCBI Taxonomy" id="2716263"/>
    <lineage>
        <taxon>Bacteria</taxon>
        <taxon>Pseudomonadati</taxon>
        <taxon>Bacteroidota</taxon>
        <taxon>Cytophagia</taxon>
        <taxon>Cytophagales</taxon>
        <taxon>Cyclobacteriaceae</taxon>
        <taxon>Cyclobacterium</taxon>
    </lineage>
</organism>
<dbReference type="SUPFAM" id="SSF49265">
    <property type="entry name" value="Fibronectin type III"/>
    <property type="match status" value="1"/>
</dbReference>
<dbReference type="SUPFAM" id="SSF82171">
    <property type="entry name" value="DPP6 N-terminal domain-like"/>
    <property type="match status" value="1"/>
</dbReference>
<dbReference type="InterPro" id="IPR011042">
    <property type="entry name" value="6-blade_b-propeller_TolB-like"/>
</dbReference>
<dbReference type="InterPro" id="IPR011659">
    <property type="entry name" value="WD40"/>
</dbReference>
<dbReference type="Proteomes" id="UP000649799">
    <property type="component" value="Unassembled WGS sequence"/>
</dbReference>
<protein>
    <submittedName>
        <fullName evidence="1">Uncharacterized protein</fullName>
    </submittedName>
</protein>
<dbReference type="Gene3D" id="2.120.10.30">
    <property type="entry name" value="TolB, C-terminal domain"/>
    <property type="match status" value="2"/>
</dbReference>
<dbReference type="InterPro" id="IPR036116">
    <property type="entry name" value="FN3_sf"/>
</dbReference>
<proteinExistence type="predicted"/>
<sequence>MKNWCLRLIILFSFFGCEEKWDDPIPEGAVLGTPFLISSIMEDGNVMLTWNISRLTTWFHPTTVEGSSYEVFAKFPGSTDFTRIASLNADHMTYLVGNSEYGQPHEFYVTAHRAGQTTRSNRIMTVPHPIPEYKTLMELESWDPLYHPKINLQGTKLAFITNYRWTEAGQDFMTLSLFLLDIVSGQTDLVKLDSYHPQWSADGRKVIFATTEGLSQTAQGYTPSHLLTFDVETKVIDPVIEDRHQQMFPSFGKEENSVLFLSDSLERGKMGLWKSDNEGITHLLWPSFQLPEHGAGLPLTTGMDASNLKDIVALDHLSTVENRSVYNIYTVEFGDQVQKHEFVGSPWNDMSPVFSPANENILAFVSDRSGTRQVWTFNSSSGKLNQVSFFQDIDRIGSDTSLSWTDQGRSLALPVYDLDGNHKMVKIPINP</sequence>
<accession>A0ABX0HBG4</accession>
<dbReference type="EMBL" id="JAANYN010000008">
    <property type="protein sequence ID" value="NHE58705.1"/>
    <property type="molecule type" value="Genomic_DNA"/>
</dbReference>
<gene>
    <name evidence="1" type="ORF">G9Q97_17990</name>
</gene>
<dbReference type="Pfam" id="PF07676">
    <property type="entry name" value="PD40"/>
    <property type="match status" value="1"/>
</dbReference>
<dbReference type="RefSeq" id="WP_166149343.1">
    <property type="nucleotide sequence ID" value="NZ_JAANYN010000008.1"/>
</dbReference>
<reference evidence="1 2" key="1">
    <citation type="submission" date="2020-03" db="EMBL/GenBank/DDBJ databases">
        <title>Cyclobacterium plantarum sp. nov., a marine bacterium isolated from a coastal-marine wetland.</title>
        <authorList>
            <person name="Sanchez-Porro C."/>
            <person name="Ventosa A."/>
            <person name="Amoozegar M."/>
        </authorList>
    </citation>
    <scope>NUCLEOTIDE SEQUENCE [LARGE SCALE GENOMIC DNA]</scope>
    <source>
        <strain evidence="1 2">GBPx2</strain>
    </source>
</reference>
<evidence type="ECO:0000313" key="2">
    <source>
        <dbReference type="Proteomes" id="UP000649799"/>
    </source>
</evidence>
<name>A0ABX0HBG4_9BACT</name>
<keyword evidence="2" id="KW-1185">Reference proteome</keyword>
<evidence type="ECO:0000313" key="1">
    <source>
        <dbReference type="EMBL" id="NHE58705.1"/>
    </source>
</evidence>